<dbReference type="HOGENOM" id="CLU_2853075_0_0_1"/>
<reference evidence="2 4" key="1">
    <citation type="journal article" date="2011" name="Nature">
        <title>The Medicago genome provides insight into the evolution of rhizobial symbioses.</title>
        <authorList>
            <person name="Young N.D."/>
            <person name="Debelle F."/>
            <person name="Oldroyd G.E."/>
            <person name="Geurts R."/>
            <person name="Cannon S.B."/>
            <person name="Udvardi M.K."/>
            <person name="Benedito V.A."/>
            <person name="Mayer K.F."/>
            <person name="Gouzy J."/>
            <person name="Schoof H."/>
            <person name="Van de Peer Y."/>
            <person name="Proost S."/>
            <person name="Cook D.R."/>
            <person name="Meyers B.C."/>
            <person name="Spannagl M."/>
            <person name="Cheung F."/>
            <person name="De Mita S."/>
            <person name="Krishnakumar V."/>
            <person name="Gundlach H."/>
            <person name="Zhou S."/>
            <person name="Mudge J."/>
            <person name="Bharti A.K."/>
            <person name="Murray J.D."/>
            <person name="Naoumkina M.A."/>
            <person name="Rosen B."/>
            <person name="Silverstein K.A."/>
            <person name="Tang H."/>
            <person name="Rombauts S."/>
            <person name="Zhao P.X."/>
            <person name="Zhou P."/>
            <person name="Barbe V."/>
            <person name="Bardou P."/>
            <person name="Bechner M."/>
            <person name="Bellec A."/>
            <person name="Berger A."/>
            <person name="Berges H."/>
            <person name="Bidwell S."/>
            <person name="Bisseling T."/>
            <person name="Choisne N."/>
            <person name="Couloux A."/>
            <person name="Denny R."/>
            <person name="Deshpande S."/>
            <person name="Dai X."/>
            <person name="Doyle J.J."/>
            <person name="Dudez A.M."/>
            <person name="Farmer A.D."/>
            <person name="Fouteau S."/>
            <person name="Franken C."/>
            <person name="Gibelin C."/>
            <person name="Gish J."/>
            <person name="Goldstein S."/>
            <person name="Gonzalez A.J."/>
            <person name="Green P.J."/>
            <person name="Hallab A."/>
            <person name="Hartog M."/>
            <person name="Hua A."/>
            <person name="Humphray S.J."/>
            <person name="Jeong D.H."/>
            <person name="Jing Y."/>
            <person name="Jocker A."/>
            <person name="Kenton S.M."/>
            <person name="Kim D.J."/>
            <person name="Klee K."/>
            <person name="Lai H."/>
            <person name="Lang C."/>
            <person name="Lin S."/>
            <person name="Macmil S.L."/>
            <person name="Magdelenat G."/>
            <person name="Matthews L."/>
            <person name="McCorrison J."/>
            <person name="Monaghan E.L."/>
            <person name="Mun J.H."/>
            <person name="Najar F.Z."/>
            <person name="Nicholson C."/>
            <person name="Noirot C."/>
            <person name="O'Bleness M."/>
            <person name="Paule C.R."/>
            <person name="Poulain J."/>
            <person name="Prion F."/>
            <person name="Qin B."/>
            <person name="Qu C."/>
            <person name="Retzel E.F."/>
            <person name="Riddle C."/>
            <person name="Sallet E."/>
            <person name="Samain S."/>
            <person name="Samson N."/>
            <person name="Sanders I."/>
            <person name="Saurat O."/>
            <person name="Scarpelli C."/>
            <person name="Schiex T."/>
            <person name="Segurens B."/>
            <person name="Severin A.J."/>
            <person name="Sherrier D.J."/>
            <person name="Shi R."/>
            <person name="Sims S."/>
            <person name="Singer S.R."/>
            <person name="Sinharoy S."/>
            <person name="Sterck L."/>
            <person name="Viollet A."/>
            <person name="Wang B.B."/>
            <person name="Wang K."/>
            <person name="Wang M."/>
            <person name="Wang X."/>
            <person name="Warfsmann J."/>
            <person name="Weissenbach J."/>
            <person name="White D.D."/>
            <person name="White J.D."/>
            <person name="Wiley G.B."/>
            <person name="Wincker P."/>
            <person name="Xing Y."/>
            <person name="Yang L."/>
            <person name="Yao Z."/>
            <person name="Ying F."/>
            <person name="Zhai J."/>
            <person name="Zhou L."/>
            <person name="Zuber A."/>
            <person name="Denarie J."/>
            <person name="Dixon R.A."/>
            <person name="May G.D."/>
            <person name="Schwartz D.C."/>
            <person name="Rogers J."/>
            <person name="Quetier F."/>
            <person name="Town C.D."/>
            <person name="Roe B.A."/>
        </authorList>
    </citation>
    <scope>NUCLEOTIDE SEQUENCE [LARGE SCALE GENOMIC DNA]</scope>
    <source>
        <strain evidence="2">A17</strain>
        <strain evidence="3 4">cv. Jemalong A17</strain>
    </source>
</reference>
<gene>
    <name evidence="2" type="ordered locus">MTR_4g036095</name>
</gene>
<sequence>MTHATSTHHHENIVSFKVDPTFDVGPSYWPFKTTHTVTDDYNSFSESTNTLSHVVPTQRKRFRNL</sequence>
<dbReference type="EnsemblPlants" id="KEH29390">
    <property type="protein sequence ID" value="KEH29390"/>
    <property type="gene ID" value="MTR_4g036095"/>
</dbReference>
<organism evidence="2 4">
    <name type="scientific">Medicago truncatula</name>
    <name type="common">Barrel medic</name>
    <name type="synonym">Medicago tribuloides</name>
    <dbReference type="NCBI Taxonomy" id="3880"/>
    <lineage>
        <taxon>Eukaryota</taxon>
        <taxon>Viridiplantae</taxon>
        <taxon>Streptophyta</taxon>
        <taxon>Embryophyta</taxon>
        <taxon>Tracheophyta</taxon>
        <taxon>Spermatophyta</taxon>
        <taxon>Magnoliopsida</taxon>
        <taxon>eudicotyledons</taxon>
        <taxon>Gunneridae</taxon>
        <taxon>Pentapetalae</taxon>
        <taxon>rosids</taxon>
        <taxon>fabids</taxon>
        <taxon>Fabales</taxon>
        <taxon>Fabaceae</taxon>
        <taxon>Papilionoideae</taxon>
        <taxon>50 kb inversion clade</taxon>
        <taxon>NPAAA clade</taxon>
        <taxon>Hologalegina</taxon>
        <taxon>IRL clade</taxon>
        <taxon>Trifolieae</taxon>
        <taxon>Medicago</taxon>
    </lineage>
</organism>
<evidence type="ECO:0000313" key="2">
    <source>
        <dbReference type="EMBL" id="KEH29390.1"/>
    </source>
</evidence>
<evidence type="ECO:0000313" key="4">
    <source>
        <dbReference type="Proteomes" id="UP000002051"/>
    </source>
</evidence>
<dbReference type="Proteomes" id="UP000002051">
    <property type="component" value="Chromosome 4"/>
</dbReference>
<dbReference type="AlphaFoldDB" id="A0A072UU62"/>
<accession>A0A072UU62</accession>
<evidence type="ECO:0000256" key="1">
    <source>
        <dbReference type="SAM" id="MobiDB-lite"/>
    </source>
</evidence>
<feature type="region of interest" description="Disordered" evidence="1">
    <location>
        <begin position="45"/>
        <end position="65"/>
    </location>
</feature>
<dbReference type="EMBL" id="CM001220">
    <property type="protein sequence ID" value="KEH29390.1"/>
    <property type="molecule type" value="Genomic_DNA"/>
</dbReference>
<evidence type="ECO:0000313" key="3">
    <source>
        <dbReference type="EnsemblPlants" id="KEH29390"/>
    </source>
</evidence>
<reference evidence="3" key="3">
    <citation type="submission" date="2015-04" db="UniProtKB">
        <authorList>
            <consortium name="EnsemblPlants"/>
        </authorList>
    </citation>
    <scope>IDENTIFICATION</scope>
    <source>
        <strain evidence="3">cv. Jemalong A17</strain>
    </source>
</reference>
<protein>
    <submittedName>
        <fullName evidence="2 3">Uncharacterized protein</fullName>
    </submittedName>
</protein>
<reference evidence="2 4" key="2">
    <citation type="journal article" date="2014" name="BMC Genomics">
        <title>An improved genome release (version Mt4.0) for the model legume Medicago truncatula.</title>
        <authorList>
            <person name="Tang H."/>
            <person name="Krishnakumar V."/>
            <person name="Bidwell S."/>
            <person name="Rosen B."/>
            <person name="Chan A."/>
            <person name="Zhou S."/>
            <person name="Gentzbittel L."/>
            <person name="Childs K.L."/>
            <person name="Yandell M."/>
            <person name="Gundlach H."/>
            <person name="Mayer K.F."/>
            <person name="Schwartz D.C."/>
            <person name="Town C.D."/>
        </authorList>
    </citation>
    <scope>GENOME REANNOTATION</scope>
    <source>
        <strain evidence="2">A17</strain>
        <strain evidence="3 4">cv. Jemalong A17</strain>
    </source>
</reference>
<keyword evidence="4" id="KW-1185">Reference proteome</keyword>
<proteinExistence type="predicted"/>
<name>A0A072UU62_MEDTR</name>